<comment type="caution">
    <text evidence="2">The sequence shown here is derived from an EMBL/GenBank/DDBJ whole genome shotgun (WGS) entry which is preliminary data.</text>
</comment>
<evidence type="ECO:0000313" key="3">
    <source>
        <dbReference type="Proteomes" id="UP000540412"/>
    </source>
</evidence>
<dbReference type="AlphaFoldDB" id="A0A7W9PIM3"/>
<keyword evidence="3" id="KW-1185">Reference proteome</keyword>
<feature type="compositionally biased region" description="Low complexity" evidence="1">
    <location>
        <begin position="326"/>
        <end position="341"/>
    </location>
</feature>
<feature type="region of interest" description="Disordered" evidence="1">
    <location>
        <begin position="239"/>
        <end position="258"/>
    </location>
</feature>
<sequence>MTDPWSYVWNEEPPVGATGIPATRIPLWQRRLLADIQNAAAAHSAVADEGPGRWGDSGVWESNLHVLNRKVSALIDRAKTLEVPARWIITAFERGEQGNEWTADTRLPDAGQGRDEQLRALYRQVVVVEDMAVIDAERRYRHAHDPATATDPYPGDPDSYLDRTFRRNIALRWLLASVYADAITATDAEREQLWATVTADRPRRTALIHAQPQRVLDKRWRAYASPPFAAVSTELFDALEPDPANDPGQPLGHGFPTPHTLLALATEHIHATATRPDQATSPDGVRPADIDHHRTTPAEISPEIPENGSERHSAAGDSGFDPPRSAAGAADAALPADPGMAWESGTAGTPPHSAAPPVQASDPGAEL</sequence>
<name>A0A7W9PIM3_9NOCA</name>
<feature type="region of interest" description="Disordered" evidence="1">
    <location>
        <begin position="273"/>
        <end position="367"/>
    </location>
</feature>
<organism evidence="2 3">
    <name type="scientific">Nocardia transvalensis</name>
    <dbReference type="NCBI Taxonomy" id="37333"/>
    <lineage>
        <taxon>Bacteria</taxon>
        <taxon>Bacillati</taxon>
        <taxon>Actinomycetota</taxon>
        <taxon>Actinomycetes</taxon>
        <taxon>Mycobacteriales</taxon>
        <taxon>Nocardiaceae</taxon>
        <taxon>Nocardia</taxon>
    </lineage>
</organism>
<protein>
    <submittedName>
        <fullName evidence="2">Uncharacterized protein</fullName>
    </submittedName>
</protein>
<evidence type="ECO:0000313" key="2">
    <source>
        <dbReference type="EMBL" id="MBB5916867.1"/>
    </source>
</evidence>
<feature type="compositionally biased region" description="Basic and acidic residues" evidence="1">
    <location>
        <begin position="286"/>
        <end position="296"/>
    </location>
</feature>
<reference evidence="2 3" key="1">
    <citation type="submission" date="2020-08" db="EMBL/GenBank/DDBJ databases">
        <title>Sequencing the genomes of 1000 actinobacteria strains.</title>
        <authorList>
            <person name="Klenk H.-P."/>
        </authorList>
    </citation>
    <scope>NUCLEOTIDE SEQUENCE [LARGE SCALE GENOMIC DNA]</scope>
    <source>
        <strain evidence="2 3">DSM 43582</strain>
    </source>
</reference>
<accession>A0A7W9PIM3</accession>
<proteinExistence type="predicted"/>
<evidence type="ECO:0000256" key="1">
    <source>
        <dbReference type="SAM" id="MobiDB-lite"/>
    </source>
</evidence>
<dbReference type="RefSeq" id="WP_040748298.1">
    <property type="nucleotide sequence ID" value="NZ_JACHIT010000002.1"/>
</dbReference>
<dbReference type="EMBL" id="JACHIT010000002">
    <property type="protein sequence ID" value="MBB5916867.1"/>
    <property type="molecule type" value="Genomic_DNA"/>
</dbReference>
<dbReference type="Proteomes" id="UP000540412">
    <property type="component" value="Unassembled WGS sequence"/>
</dbReference>
<gene>
    <name evidence="2" type="ORF">BJY24_005779</name>
</gene>